<name>U4LKQ4_PYROM</name>
<reference evidence="1 2" key="1">
    <citation type="journal article" date="2013" name="PLoS Genet.">
        <title>The genome and development-dependent transcriptomes of Pyronema confluens: a window into fungal evolution.</title>
        <authorList>
            <person name="Traeger S."/>
            <person name="Altegoer F."/>
            <person name="Freitag M."/>
            <person name="Gabaldon T."/>
            <person name="Kempken F."/>
            <person name="Kumar A."/>
            <person name="Marcet-Houben M."/>
            <person name="Poggeler S."/>
            <person name="Stajich J.E."/>
            <person name="Nowrousian M."/>
        </authorList>
    </citation>
    <scope>NUCLEOTIDE SEQUENCE [LARGE SCALE GENOMIC DNA]</scope>
    <source>
        <strain evidence="2">CBS 100304</strain>
        <tissue evidence="1">Vegetative mycelium</tissue>
    </source>
</reference>
<evidence type="ECO:0000313" key="2">
    <source>
        <dbReference type="Proteomes" id="UP000018144"/>
    </source>
</evidence>
<dbReference type="EMBL" id="HF935724">
    <property type="protein sequence ID" value="CCX32157.1"/>
    <property type="molecule type" value="Genomic_DNA"/>
</dbReference>
<dbReference type="PANTHER" id="PTHR42055">
    <property type="entry name" value="YALI0E03476P"/>
    <property type="match status" value="1"/>
</dbReference>
<keyword evidence="2" id="KW-1185">Reference proteome</keyword>
<dbReference type="Proteomes" id="UP000018144">
    <property type="component" value="Unassembled WGS sequence"/>
</dbReference>
<evidence type="ECO:0000313" key="1">
    <source>
        <dbReference type="EMBL" id="CCX32157.1"/>
    </source>
</evidence>
<accession>U4LKQ4</accession>
<dbReference type="AlphaFoldDB" id="U4LKQ4"/>
<dbReference type="OMA" id="TERDPWL"/>
<sequence>MRPNGLLSLLVAGAQSISTRRLLTFLTGILLLSTTLLLFTSANLSVPSTSKLSNIKSDLKDSVYQIKDKVHVPQIFKPATHAPPPPITNGTASTPGWFASWSTSWMSLFSSDSNDRVALPPIQRCSIYTYYEPSKDKAQAAIDDKMLLVWRRAWWSYGFKPMILGPAEAKQSGFYEAISRDANLTPELKHELTKWAAWNQVDGSILVDWKIIPMGPHDDSVITSLRSCKFVYTSRFKDFETKLYSSDKPSLEKILMHLTSTPQVAGSTLKTIDSALSSASAKPDELIHTSPLPSSLADYHTPYPNLKPADLPMLVNAHLHSTFLSHYPDGISVLSPYPLKFSSLHHPALELATRIANCPVANPLPNSCPPNIPKCTPCVKPAKITTPQQLQDTTKTFTLGVVPHPFLTTDLTNPDISLLHDPEDRSQRFIRRKAIRDPWLKEVTKSPFMANGLGEGPRAAKIKQMVASTRKGEKFLSWWMTDKVGYKDIEWTLGFEPATLEVLKITVPAPDETVRRNTEAAIKQARKNGKLTRILEKWCLGDTEVWRFVNAWRERRVMEREIWSKGERRFGVGLDQGEK</sequence>
<dbReference type="PANTHER" id="PTHR42055:SF1">
    <property type="entry name" value="YALI0E03476P"/>
    <property type="match status" value="1"/>
</dbReference>
<dbReference type="eggNOG" id="ENOG502QS15">
    <property type="taxonomic scope" value="Eukaryota"/>
</dbReference>
<protein>
    <submittedName>
        <fullName evidence="1">Uncharacterized protein</fullName>
    </submittedName>
</protein>
<organism evidence="1 2">
    <name type="scientific">Pyronema omphalodes (strain CBS 100304)</name>
    <name type="common">Pyronema confluens</name>
    <dbReference type="NCBI Taxonomy" id="1076935"/>
    <lineage>
        <taxon>Eukaryota</taxon>
        <taxon>Fungi</taxon>
        <taxon>Dikarya</taxon>
        <taxon>Ascomycota</taxon>
        <taxon>Pezizomycotina</taxon>
        <taxon>Pezizomycetes</taxon>
        <taxon>Pezizales</taxon>
        <taxon>Pyronemataceae</taxon>
        <taxon>Pyronema</taxon>
    </lineage>
</organism>
<proteinExistence type="predicted"/>
<gene>
    <name evidence="1" type="ORF">PCON_12427</name>
</gene>
<dbReference type="OrthoDB" id="5312133at2759"/>